<name>L7FA23_STRT8</name>
<dbReference type="EMBL" id="AEJB01000237">
    <property type="protein sequence ID" value="ELP68072.1"/>
    <property type="molecule type" value="Genomic_DNA"/>
</dbReference>
<accession>L7FA23</accession>
<gene>
    <name evidence="2" type="ORF">STRTUCAR8_09341</name>
</gene>
<evidence type="ECO:0000313" key="2">
    <source>
        <dbReference type="EMBL" id="ELP68072.1"/>
    </source>
</evidence>
<feature type="compositionally biased region" description="Gly residues" evidence="1">
    <location>
        <begin position="1"/>
        <end position="10"/>
    </location>
</feature>
<evidence type="ECO:0000313" key="3">
    <source>
        <dbReference type="Proteomes" id="UP000010931"/>
    </source>
</evidence>
<dbReference type="Proteomes" id="UP000010931">
    <property type="component" value="Unassembled WGS sequence"/>
</dbReference>
<sequence length="37" mass="4039">MNAEAGGGSGAYLRTQERRTRMCGRRTGTSGWSEGQY</sequence>
<evidence type="ECO:0000256" key="1">
    <source>
        <dbReference type="SAM" id="MobiDB-lite"/>
    </source>
</evidence>
<proteinExistence type="predicted"/>
<reference evidence="2 3" key="1">
    <citation type="journal article" date="2011" name="Plasmid">
        <title>Streptomyces turgidiscabies Car8 contains a modular pathogenicity island that shares virulence genes with other actinobacterial plant pathogens.</title>
        <authorList>
            <person name="Huguet-Tapia J.C."/>
            <person name="Badger J.H."/>
            <person name="Loria R."/>
            <person name="Pettis G.S."/>
        </authorList>
    </citation>
    <scope>NUCLEOTIDE SEQUENCE [LARGE SCALE GENOMIC DNA]</scope>
    <source>
        <strain evidence="2 3">Car8</strain>
    </source>
</reference>
<keyword evidence="3" id="KW-1185">Reference proteome</keyword>
<organism evidence="2 3">
    <name type="scientific">Streptomyces turgidiscabies (strain Car8)</name>
    <dbReference type="NCBI Taxonomy" id="698760"/>
    <lineage>
        <taxon>Bacteria</taxon>
        <taxon>Bacillati</taxon>
        <taxon>Actinomycetota</taxon>
        <taxon>Actinomycetes</taxon>
        <taxon>Kitasatosporales</taxon>
        <taxon>Streptomycetaceae</taxon>
        <taxon>Streptomyces</taxon>
    </lineage>
</organism>
<protein>
    <submittedName>
        <fullName evidence="2">Uncharacterized protein</fullName>
    </submittedName>
</protein>
<comment type="caution">
    <text evidence="2">The sequence shown here is derived from an EMBL/GenBank/DDBJ whole genome shotgun (WGS) entry which is preliminary data.</text>
</comment>
<feature type="region of interest" description="Disordered" evidence="1">
    <location>
        <begin position="1"/>
        <end position="37"/>
    </location>
</feature>
<dbReference type="AlphaFoldDB" id="L7FA23"/>